<evidence type="ECO:0000313" key="2">
    <source>
        <dbReference type="Proteomes" id="UP001146120"/>
    </source>
</evidence>
<organism evidence="1 2">
    <name type="scientific">Lagenidium giganteum</name>
    <dbReference type="NCBI Taxonomy" id="4803"/>
    <lineage>
        <taxon>Eukaryota</taxon>
        <taxon>Sar</taxon>
        <taxon>Stramenopiles</taxon>
        <taxon>Oomycota</taxon>
        <taxon>Peronosporomycetes</taxon>
        <taxon>Pythiales</taxon>
        <taxon>Pythiaceae</taxon>
    </lineage>
</organism>
<dbReference type="AlphaFoldDB" id="A0AAV2YTT7"/>
<gene>
    <name evidence="1" type="ORF">N0F65_009697</name>
</gene>
<dbReference type="SUPFAM" id="SSF56672">
    <property type="entry name" value="DNA/RNA polymerases"/>
    <property type="match status" value="1"/>
</dbReference>
<dbReference type="Proteomes" id="UP001146120">
    <property type="component" value="Unassembled WGS sequence"/>
</dbReference>
<reference evidence="1" key="2">
    <citation type="journal article" date="2023" name="Microbiol Resour">
        <title>Decontamination and Annotation of the Draft Genome Sequence of the Oomycete Lagenidium giganteum ARSEF 373.</title>
        <authorList>
            <person name="Morgan W.R."/>
            <person name="Tartar A."/>
        </authorList>
    </citation>
    <scope>NUCLEOTIDE SEQUENCE</scope>
    <source>
        <strain evidence="1">ARSEF 373</strain>
    </source>
</reference>
<protein>
    <submittedName>
        <fullName evidence="1">Uncharacterized protein</fullName>
    </submittedName>
</protein>
<sequence>VEGGASAYAERVPANLPSFRGQRQDDVRQLLFQVETMCQIYAHDVCDENAALSHHWTCHDRTSIGGGSELGTYCSTGRFKMDVFLYFEASDYQGTLRLKLLYLREEGDIEDYNGRFAELIFLVDLGRSHGLGSKLVHVEMKVPGVPTPYTTVAVVYDLPDMTRTICVTSPSESPAQLEEVSPVEDTELQNAAQAEVLPATSTDFLGVGMFETDKQSYVSLLMGFDGSQGLSTKYIKRKHLRKLLRKKSEDPAQEFILVLTNETIKRIKRDNWCHPDEPDHVGSEKGRRFLDTDWACPFPLLMEYKDTIFTPELPDRLPAERAVEHRIDVKIPSKVKSRPQQRLSPEQIEGWVREIVGKGLIRPSISLHAAPTFYVRKPHCT</sequence>
<dbReference type="InterPro" id="IPR043502">
    <property type="entry name" value="DNA/RNA_pol_sf"/>
</dbReference>
<accession>A0AAV2YTT7</accession>
<dbReference type="Gene3D" id="3.10.10.10">
    <property type="entry name" value="HIV Type 1 Reverse Transcriptase, subunit A, domain 1"/>
    <property type="match status" value="1"/>
</dbReference>
<keyword evidence="2" id="KW-1185">Reference proteome</keyword>
<name>A0AAV2YTT7_9STRA</name>
<comment type="caution">
    <text evidence="1">The sequence shown here is derived from an EMBL/GenBank/DDBJ whole genome shotgun (WGS) entry which is preliminary data.</text>
</comment>
<dbReference type="EMBL" id="DAKRPA010000128">
    <property type="protein sequence ID" value="DAZ97696.1"/>
    <property type="molecule type" value="Genomic_DNA"/>
</dbReference>
<feature type="non-terminal residue" evidence="1">
    <location>
        <position position="1"/>
    </location>
</feature>
<evidence type="ECO:0000313" key="1">
    <source>
        <dbReference type="EMBL" id="DAZ97696.1"/>
    </source>
</evidence>
<reference evidence="1" key="1">
    <citation type="submission" date="2022-11" db="EMBL/GenBank/DDBJ databases">
        <authorList>
            <person name="Morgan W.R."/>
            <person name="Tartar A."/>
        </authorList>
    </citation>
    <scope>NUCLEOTIDE SEQUENCE</scope>
    <source>
        <strain evidence="1">ARSEF 373</strain>
    </source>
</reference>
<proteinExistence type="predicted"/>